<feature type="signal peptide" evidence="3">
    <location>
        <begin position="1"/>
        <end position="18"/>
    </location>
</feature>
<evidence type="ECO:0000313" key="6">
    <source>
        <dbReference type="Proteomes" id="UP000065511"/>
    </source>
</evidence>
<proteinExistence type="predicted"/>
<dbReference type="EMBL" id="JXLC01000003">
    <property type="protein sequence ID" value="OJG92890.1"/>
    <property type="molecule type" value="Genomic_DNA"/>
</dbReference>
<reference evidence="5 7" key="1">
    <citation type="submission" date="2014-12" db="EMBL/GenBank/DDBJ databases">
        <title>Draft genome sequences of 29 type strains of Enterococci.</title>
        <authorList>
            <person name="Zhong Z."/>
            <person name="Sun Z."/>
            <person name="Liu W."/>
            <person name="Zhang W."/>
            <person name="Zhang H."/>
        </authorList>
    </citation>
    <scope>NUCLEOTIDE SEQUENCE [LARGE SCALE GENOMIC DNA]</scope>
    <source>
        <strain evidence="5 7">DSM 22801</strain>
    </source>
</reference>
<dbReference type="Proteomes" id="UP000183039">
    <property type="component" value="Unassembled WGS sequence"/>
</dbReference>
<dbReference type="AlphaFoldDB" id="A0A0S3KFW5"/>
<keyword evidence="1 3" id="KW-0732">Signal</keyword>
<dbReference type="Gene3D" id="2.60.40.1240">
    <property type="match status" value="1"/>
</dbReference>
<keyword evidence="6" id="KW-1185">Reference proteome</keyword>
<reference evidence="4 6" key="2">
    <citation type="submission" date="2015-12" db="EMBL/GenBank/DDBJ databases">
        <authorList>
            <person name="Lauer A."/>
            <person name="Humrighouse B."/>
            <person name="Loparev V."/>
            <person name="Shewmaker P.L."/>
            <person name="Whitney A.M."/>
            <person name="McLaughlin R.W."/>
        </authorList>
    </citation>
    <scope>NUCLEOTIDE SEQUENCE [LARGE SCALE GENOMIC DNA]</scope>
    <source>
        <strain evidence="4 6">LMG 23085</strain>
    </source>
</reference>
<organism evidence="5 7">
    <name type="scientific">Enterococcus silesiacus</name>
    <dbReference type="NCBI Taxonomy" id="332949"/>
    <lineage>
        <taxon>Bacteria</taxon>
        <taxon>Bacillati</taxon>
        <taxon>Bacillota</taxon>
        <taxon>Bacilli</taxon>
        <taxon>Lactobacillales</taxon>
        <taxon>Enterococcaceae</taxon>
        <taxon>Enterococcus</taxon>
    </lineage>
</organism>
<evidence type="ECO:0008006" key="8">
    <source>
        <dbReference type="Google" id="ProtNLM"/>
    </source>
</evidence>
<sequence length="188" mass="20919">MKKKLIGLAILGCCLSLAGCSSKTEDESKEKKTNQENVGKKEVSENNYASADNSFAVNNENFITPDFEAKLTGSTVVHGDDSATYLVVFYTFTNKTNVFKTGQEVFEKYLLANQASNKDEMETLFIDHPEISEQVKKLSDESTKEQEQGQAIPMATVYKTVSDKDLRLDFLDAEGSTIVSKNYLIKLD</sequence>
<evidence type="ECO:0000256" key="3">
    <source>
        <dbReference type="SAM" id="SignalP"/>
    </source>
</evidence>
<feature type="chain" id="PRO_5043455906" description="DUF5067 domain-containing protein" evidence="3">
    <location>
        <begin position="19"/>
        <end position="188"/>
    </location>
</feature>
<dbReference type="EMBL" id="CP013614">
    <property type="protein sequence ID" value="ALS02953.1"/>
    <property type="molecule type" value="Genomic_DNA"/>
</dbReference>
<evidence type="ECO:0000313" key="4">
    <source>
        <dbReference type="EMBL" id="ALS02953.1"/>
    </source>
</evidence>
<dbReference type="RefSeq" id="WP_071876466.1">
    <property type="nucleotide sequence ID" value="NZ_JXLC01000003.1"/>
</dbReference>
<name>A0A0S3KFW5_9ENTE</name>
<protein>
    <recommendedName>
        <fullName evidence="8">DUF5067 domain-containing protein</fullName>
    </recommendedName>
</protein>
<evidence type="ECO:0000256" key="1">
    <source>
        <dbReference type="ARBA" id="ARBA00022729"/>
    </source>
</evidence>
<evidence type="ECO:0000313" key="7">
    <source>
        <dbReference type="Proteomes" id="UP000183039"/>
    </source>
</evidence>
<dbReference type="PROSITE" id="PS51257">
    <property type="entry name" value="PROKAR_LIPOPROTEIN"/>
    <property type="match status" value="1"/>
</dbReference>
<feature type="region of interest" description="Disordered" evidence="2">
    <location>
        <begin position="25"/>
        <end position="45"/>
    </location>
</feature>
<dbReference type="OrthoDB" id="2183769at2"/>
<accession>A0A0S3KFW5</accession>
<evidence type="ECO:0000313" key="5">
    <source>
        <dbReference type="EMBL" id="OJG92890.1"/>
    </source>
</evidence>
<dbReference type="Proteomes" id="UP000065511">
    <property type="component" value="Chromosome"/>
</dbReference>
<dbReference type="InterPro" id="IPR029050">
    <property type="entry name" value="Immunoprotect_excell_Ig-like"/>
</dbReference>
<evidence type="ECO:0000256" key="2">
    <source>
        <dbReference type="SAM" id="MobiDB-lite"/>
    </source>
</evidence>
<gene>
    <name evidence="4" type="ORF">ATZ33_16670</name>
    <name evidence="5" type="ORF">RV15_GL002024</name>
</gene>
<dbReference type="KEGG" id="ess:ATZ33_16670"/>
<feature type="compositionally biased region" description="Basic and acidic residues" evidence="2">
    <location>
        <begin position="25"/>
        <end position="44"/>
    </location>
</feature>